<organism evidence="3 4">
    <name type="scientific">Allokutzneria albata</name>
    <name type="common">Kibdelosporangium albatum</name>
    <dbReference type="NCBI Taxonomy" id="211114"/>
    <lineage>
        <taxon>Bacteria</taxon>
        <taxon>Bacillati</taxon>
        <taxon>Actinomycetota</taxon>
        <taxon>Actinomycetes</taxon>
        <taxon>Pseudonocardiales</taxon>
        <taxon>Pseudonocardiaceae</taxon>
        <taxon>Allokutzneria</taxon>
    </lineage>
</organism>
<accession>A0A1G9W2S8</accession>
<evidence type="ECO:0000313" key="4">
    <source>
        <dbReference type="Proteomes" id="UP000183376"/>
    </source>
</evidence>
<name>A0A1G9W2S8_ALLAB</name>
<keyword evidence="1" id="KW-0378">Hydrolase</keyword>
<dbReference type="EMBL" id="LT629701">
    <property type="protein sequence ID" value="SDM78501.1"/>
    <property type="molecule type" value="Genomic_DNA"/>
</dbReference>
<dbReference type="eggNOG" id="COG0657">
    <property type="taxonomic scope" value="Bacteria"/>
</dbReference>
<dbReference type="InterPro" id="IPR050300">
    <property type="entry name" value="GDXG_lipolytic_enzyme"/>
</dbReference>
<dbReference type="STRING" id="211114.SAMN04489726_3355"/>
<proteinExistence type="predicted"/>
<evidence type="ECO:0000259" key="2">
    <source>
        <dbReference type="Pfam" id="PF07859"/>
    </source>
</evidence>
<feature type="domain" description="Alpha/beta hydrolase fold-3" evidence="2">
    <location>
        <begin position="50"/>
        <end position="249"/>
    </location>
</feature>
<dbReference type="PANTHER" id="PTHR48081:SF8">
    <property type="entry name" value="ALPHA_BETA HYDROLASE FOLD-3 DOMAIN-CONTAINING PROTEIN-RELATED"/>
    <property type="match status" value="1"/>
</dbReference>
<reference evidence="3 4" key="1">
    <citation type="submission" date="2016-10" db="EMBL/GenBank/DDBJ databases">
        <authorList>
            <person name="de Groot N.N."/>
        </authorList>
    </citation>
    <scope>NUCLEOTIDE SEQUENCE [LARGE SCALE GENOMIC DNA]</scope>
    <source>
        <strain evidence="3 4">DSM 44149</strain>
    </source>
</reference>
<dbReference type="SUPFAM" id="SSF53474">
    <property type="entry name" value="alpha/beta-Hydrolases"/>
    <property type="match status" value="1"/>
</dbReference>
<evidence type="ECO:0000256" key="1">
    <source>
        <dbReference type="ARBA" id="ARBA00022801"/>
    </source>
</evidence>
<protein>
    <submittedName>
        <fullName evidence="3">Acetyl esterase/lipase</fullName>
    </submittedName>
</protein>
<dbReference type="PANTHER" id="PTHR48081">
    <property type="entry name" value="AB HYDROLASE SUPERFAMILY PROTEIN C4A8.06C"/>
    <property type="match status" value="1"/>
</dbReference>
<dbReference type="Proteomes" id="UP000183376">
    <property type="component" value="Chromosome I"/>
</dbReference>
<dbReference type="GO" id="GO:0016787">
    <property type="term" value="F:hydrolase activity"/>
    <property type="evidence" value="ECO:0007669"/>
    <property type="project" value="UniProtKB-KW"/>
</dbReference>
<dbReference type="InterPro" id="IPR029058">
    <property type="entry name" value="AB_hydrolase_fold"/>
</dbReference>
<evidence type="ECO:0000313" key="3">
    <source>
        <dbReference type="EMBL" id="SDM78501.1"/>
    </source>
</evidence>
<gene>
    <name evidence="3" type="ORF">SAMN04489726_3355</name>
</gene>
<dbReference type="AlphaFoldDB" id="A0A1G9W2S8"/>
<dbReference type="Pfam" id="PF07859">
    <property type="entry name" value="Abhydrolase_3"/>
    <property type="match status" value="1"/>
</dbReference>
<sequence length="278" mass="29128">MREQLAAFLADPPTIDPAADLTPDVLPTGGIPGTWVDGSGRTPHSAGVTIYAHGGGFTYSNPPMEQIMAHRFSQATGRPVFAVAYRLAPAHPFPAAMDDIVAAFKSLVRQGVPPKRILLVGESAGGTLVLSTLLALAAAGDPLPGGAVPVSPVTDFTESSPSIKANKARDVIDPDIMGPVGPTYLAGARPDQAPQSPLFGEFHGLPPILIPVGTDEVLLDDSVRFAEAAAAAGVDITLDLYEGMTHAFHATVLFDEAEHLPTATTFLTRLAEWVRRLD</sequence>
<dbReference type="Gene3D" id="3.40.50.1820">
    <property type="entry name" value="alpha/beta hydrolase"/>
    <property type="match status" value="1"/>
</dbReference>
<keyword evidence="4" id="KW-1185">Reference proteome</keyword>
<dbReference type="InterPro" id="IPR013094">
    <property type="entry name" value="AB_hydrolase_3"/>
</dbReference>